<dbReference type="EMBL" id="VUNN01000002">
    <property type="protein sequence ID" value="MSU05554.1"/>
    <property type="molecule type" value="Genomic_DNA"/>
</dbReference>
<proteinExistence type="predicted"/>
<keyword evidence="2" id="KW-1185">Reference proteome</keyword>
<protein>
    <submittedName>
        <fullName evidence="1">Uncharacterized protein</fullName>
    </submittedName>
</protein>
<reference evidence="1 2" key="1">
    <citation type="submission" date="2019-08" db="EMBL/GenBank/DDBJ databases">
        <title>In-depth cultivation of the pig gut microbiome towards novel bacterial diversity and tailored functional studies.</title>
        <authorList>
            <person name="Wylensek D."/>
            <person name="Hitch T.C.A."/>
            <person name="Clavel T."/>
        </authorList>
    </citation>
    <scope>NUCLEOTIDE SEQUENCE [LARGE SCALE GENOMIC DNA]</scope>
    <source>
        <strain evidence="1 2">NM-380-WT-3C1</strain>
    </source>
</reference>
<evidence type="ECO:0000313" key="1">
    <source>
        <dbReference type="EMBL" id="MSU05554.1"/>
    </source>
</evidence>
<accession>A0A7X2TPM1</accession>
<dbReference type="RefSeq" id="WP_154424451.1">
    <property type="nucleotide sequence ID" value="NZ_VUNN01000002.1"/>
</dbReference>
<dbReference type="Proteomes" id="UP000460549">
    <property type="component" value="Unassembled WGS sequence"/>
</dbReference>
<comment type="caution">
    <text evidence="1">The sequence shown here is derived from an EMBL/GenBank/DDBJ whole genome shotgun (WGS) entry which is preliminary data.</text>
</comment>
<name>A0A7X2TPM1_9SPIO</name>
<gene>
    <name evidence="1" type="ORF">FYJ80_01995</name>
</gene>
<sequence length="397" mass="45086">MKKILLLTILLTILALPVFSIGFGYHILEVRSEPEFANGTFPSSIKYQFNFPVPDFIGGNITELTFRLDNGLIYRSLDQDPVTGKYYSKYPELLASAGFEEGQRRDYSVQFDEFALIFSQGILKTPLSDKDLFRIEASFGGRFENAFERLFFMYNEDNTSGVFNSSYNVPRFPSEVWNAYPELAKKDDGLRSTLTTFLNCGFDINLLRDEIVKKNGIKLSAEYRYSPKSLPLSDGKADFNRLTVKLEGALTLFTIKQSNGYSWCSTVIGVDVTYRNIKGSIVPAYATSGEIFGIIPPRTEQNIYGRLYLTIFGPQIKAKDLYPFFTIFNDFALSKGRVINSQEDEVIKEYALSYGIKAELVIYNFANIFYEIGYVYKNVFNNSPYQVQAKFGITVGV</sequence>
<dbReference type="AlphaFoldDB" id="A0A7X2TPM1"/>
<organism evidence="1 2">
    <name type="scientific">Bullifex porci</name>
    <dbReference type="NCBI Taxonomy" id="2606638"/>
    <lineage>
        <taxon>Bacteria</taxon>
        <taxon>Pseudomonadati</taxon>
        <taxon>Spirochaetota</taxon>
        <taxon>Spirochaetia</taxon>
        <taxon>Spirochaetales</taxon>
        <taxon>Spirochaetaceae</taxon>
        <taxon>Bullifex</taxon>
    </lineage>
</organism>
<evidence type="ECO:0000313" key="2">
    <source>
        <dbReference type="Proteomes" id="UP000460549"/>
    </source>
</evidence>